<evidence type="ECO:0000256" key="5">
    <source>
        <dbReference type="ARBA" id="ARBA00022801"/>
    </source>
</evidence>
<dbReference type="PANTHER" id="PTHR11452">
    <property type="entry name" value="ALPHA-GALACTOSIDASE/ALPHA-N-ACETYLGALACTOSAMINIDASE"/>
    <property type="match status" value="1"/>
</dbReference>
<feature type="compositionally biased region" description="Basic residues" evidence="8">
    <location>
        <begin position="1"/>
        <end position="12"/>
    </location>
</feature>
<dbReference type="EMBL" id="AMZH03013539">
    <property type="protein sequence ID" value="RRT49100.1"/>
    <property type="molecule type" value="Genomic_DNA"/>
</dbReference>
<evidence type="ECO:0000256" key="8">
    <source>
        <dbReference type="SAM" id="MobiDB-lite"/>
    </source>
</evidence>
<comment type="caution">
    <text evidence="11">The sequence shown here is derived from an EMBL/GenBank/DDBJ whole genome shotgun (WGS) entry which is preliminary data.</text>
</comment>
<feature type="transmembrane region" description="Helical" evidence="9">
    <location>
        <begin position="236"/>
        <end position="258"/>
    </location>
</feature>
<dbReference type="InterPro" id="IPR013780">
    <property type="entry name" value="Glyco_hydro_b"/>
</dbReference>
<dbReference type="SUPFAM" id="SSF51011">
    <property type="entry name" value="Glycosyl hydrolase domain"/>
    <property type="match status" value="1"/>
</dbReference>
<evidence type="ECO:0000256" key="6">
    <source>
        <dbReference type="ARBA" id="ARBA00023157"/>
    </source>
</evidence>
<keyword evidence="4" id="KW-0732">Signal</keyword>
<sequence>MAHVVVRHHTRRGPQVVGSRWDQRQGTTDNGRPASATFPRHPCRMKGVRCLVRGVPRRRRQRASKRRRYTAESLSKEWECGGWWTGARESGFPNFSPFHLSLPTRTNTYRFWINTIYNRVCGFGWETRMARVGGEATMTSLLLLLLLLLPTAATGGRVTKGWESAVETRRSVLDNGLGTTPPMGYIFPPPLPIVYAISPVCRPTQTCSKTMPGSLGYEDQDAQTFASWVCKICLNVKLLLCHASFVWSVFILLLWLLLQGVDYLKYDNCNNPGTSPRERLAMWSMSGGTYVWAGPLSGERVAVVLWNRGSSPATITAEWSDIGLSSSTVVNARDLWAVSIRDESITFFSTIDSCSYRLRLQIHVSAFGYCVRSRGADRYGGLSCLQDVRSDAAVGRSALLCFHQTRRRDSYSSSEDK</sequence>
<feature type="domain" description="Alpha galactosidase C-terminal" evidence="10">
    <location>
        <begin position="287"/>
        <end position="337"/>
    </location>
</feature>
<keyword evidence="5" id="KW-0378">Hydrolase</keyword>
<protein>
    <recommendedName>
        <fullName evidence="3">alpha-galactosidase</fullName>
        <ecNumber evidence="3">3.2.1.22</ecNumber>
    </recommendedName>
</protein>
<keyword evidence="9" id="KW-0812">Transmembrane</keyword>
<dbReference type="InterPro" id="IPR002241">
    <property type="entry name" value="Glyco_hydro_27"/>
</dbReference>
<dbReference type="GO" id="GO:0004557">
    <property type="term" value="F:alpha-galactosidase activity"/>
    <property type="evidence" value="ECO:0007669"/>
    <property type="project" value="UniProtKB-EC"/>
</dbReference>
<keyword evidence="7" id="KW-0326">Glycosidase</keyword>
<evidence type="ECO:0000256" key="1">
    <source>
        <dbReference type="ARBA" id="ARBA00001255"/>
    </source>
</evidence>
<dbReference type="AlphaFoldDB" id="A0A426YBN6"/>
<evidence type="ECO:0000256" key="4">
    <source>
        <dbReference type="ARBA" id="ARBA00022729"/>
    </source>
</evidence>
<dbReference type="Gene3D" id="3.20.20.70">
    <property type="entry name" value="Aldolase class I"/>
    <property type="match status" value="1"/>
</dbReference>
<dbReference type="PANTHER" id="PTHR11452:SF33">
    <property type="entry name" value="ALPHA-GALACTOSIDASE 2"/>
    <property type="match status" value="1"/>
</dbReference>
<feature type="region of interest" description="Disordered" evidence="8">
    <location>
        <begin position="1"/>
        <end position="39"/>
    </location>
</feature>
<proteinExistence type="inferred from homology"/>
<dbReference type="Proteomes" id="UP000287651">
    <property type="component" value="Unassembled WGS sequence"/>
</dbReference>
<comment type="catalytic activity">
    <reaction evidence="1">
        <text>Hydrolysis of terminal, non-reducing alpha-D-galactose residues in alpha-D-galactosides, including galactose oligosaccharides, galactomannans and galactolipids.</text>
        <dbReference type="EC" id="3.2.1.22"/>
    </reaction>
</comment>
<reference evidence="11 12" key="1">
    <citation type="journal article" date="2014" name="Agronomy (Basel)">
        <title>A Draft Genome Sequence for Ensete ventricosum, the Drought-Tolerant Tree Against Hunger.</title>
        <authorList>
            <person name="Harrison J."/>
            <person name="Moore K.A."/>
            <person name="Paszkiewicz K."/>
            <person name="Jones T."/>
            <person name="Grant M."/>
            <person name="Ambacheew D."/>
            <person name="Muzemil S."/>
            <person name="Studholme D.J."/>
        </authorList>
    </citation>
    <scope>NUCLEOTIDE SEQUENCE [LARGE SCALE GENOMIC DNA]</scope>
</reference>
<dbReference type="InterPro" id="IPR041233">
    <property type="entry name" value="Melibiase_C"/>
</dbReference>
<evidence type="ECO:0000256" key="2">
    <source>
        <dbReference type="ARBA" id="ARBA00009743"/>
    </source>
</evidence>
<keyword evidence="6" id="KW-1015">Disulfide bond</keyword>
<evidence type="ECO:0000313" key="11">
    <source>
        <dbReference type="EMBL" id="RRT49100.1"/>
    </source>
</evidence>
<keyword evidence="9" id="KW-0472">Membrane</keyword>
<dbReference type="Gene3D" id="2.60.40.1180">
    <property type="entry name" value="Golgi alpha-mannosidase II"/>
    <property type="match status" value="1"/>
</dbReference>
<comment type="similarity">
    <text evidence="2">Belongs to the glycosyl hydrolase 27 family.</text>
</comment>
<dbReference type="InterPro" id="IPR013785">
    <property type="entry name" value="Aldolase_TIM"/>
</dbReference>
<keyword evidence="9" id="KW-1133">Transmembrane helix</keyword>
<evidence type="ECO:0000256" key="9">
    <source>
        <dbReference type="SAM" id="Phobius"/>
    </source>
</evidence>
<name>A0A426YBN6_ENSVE</name>
<dbReference type="GO" id="GO:0005975">
    <property type="term" value="P:carbohydrate metabolic process"/>
    <property type="evidence" value="ECO:0007669"/>
    <property type="project" value="InterPro"/>
</dbReference>
<dbReference type="FunFam" id="2.60.40.1180:FF:000008">
    <property type="entry name" value="Alpha-galactosidase"/>
    <property type="match status" value="1"/>
</dbReference>
<dbReference type="Pfam" id="PF17801">
    <property type="entry name" value="Melibiase_C"/>
    <property type="match status" value="1"/>
</dbReference>
<evidence type="ECO:0000256" key="7">
    <source>
        <dbReference type="ARBA" id="ARBA00023295"/>
    </source>
</evidence>
<evidence type="ECO:0000259" key="10">
    <source>
        <dbReference type="Pfam" id="PF17801"/>
    </source>
</evidence>
<gene>
    <name evidence="11" type="ORF">B296_00052607</name>
</gene>
<organism evidence="11 12">
    <name type="scientific">Ensete ventricosum</name>
    <name type="common">Abyssinian banana</name>
    <name type="synonym">Musa ensete</name>
    <dbReference type="NCBI Taxonomy" id="4639"/>
    <lineage>
        <taxon>Eukaryota</taxon>
        <taxon>Viridiplantae</taxon>
        <taxon>Streptophyta</taxon>
        <taxon>Embryophyta</taxon>
        <taxon>Tracheophyta</taxon>
        <taxon>Spermatophyta</taxon>
        <taxon>Magnoliopsida</taxon>
        <taxon>Liliopsida</taxon>
        <taxon>Zingiberales</taxon>
        <taxon>Musaceae</taxon>
        <taxon>Ensete</taxon>
    </lineage>
</organism>
<evidence type="ECO:0000313" key="12">
    <source>
        <dbReference type="Proteomes" id="UP000287651"/>
    </source>
</evidence>
<dbReference type="GO" id="GO:0009505">
    <property type="term" value="C:plant-type cell wall"/>
    <property type="evidence" value="ECO:0007669"/>
    <property type="project" value="TreeGrafter"/>
</dbReference>
<evidence type="ECO:0000256" key="3">
    <source>
        <dbReference type="ARBA" id="ARBA00012755"/>
    </source>
</evidence>
<dbReference type="EC" id="3.2.1.22" evidence="3"/>
<accession>A0A426YBN6</accession>